<evidence type="ECO:0000259" key="1">
    <source>
        <dbReference type="Pfam" id="PF26300"/>
    </source>
</evidence>
<comment type="caution">
    <text evidence="2">The sequence shown here is derived from an EMBL/GenBank/DDBJ whole genome shotgun (WGS) entry which is preliminary data.</text>
</comment>
<dbReference type="Proteomes" id="UP000245283">
    <property type="component" value="Unassembled WGS sequence"/>
</dbReference>
<evidence type="ECO:0000313" key="2">
    <source>
        <dbReference type="EMBL" id="PWF26613.1"/>
    </source>
</evidence>
<keyword evidence="3" id="KW-1185">Reference proteome</keyword>
<gene>
    <name evidence="2" type="ORF">DD236_05655</name>
</gene>
<evidence type="ECO:0000313" key="3">
    <source>
        <dbReference type="Proteomes" id="UP000245283"/>
    </source>
</evidence>
<protein>
    <recommendedName>
        <fullName evidence="1">PPi-type phosphoenolpyruvate carboxykinase lobe 2 domain-containing protein</fullName>
    </recommendedName>
</protein>
<reference evidence="3" key="1">
    <citation type="submission" date="2018-05" db="EMBL/GenBank/DDBJ databases">
        <authorList>
            <person name="Li Y."/>
        </authorList>
    </citation>
    <scope>NUCLEOTIDE SEQUENCE [LARGE SCALE GENOMIC DNA]</scope>
    <source>
        <strain evidence="3">sk1b4</strain>
    </source>
</reference>
<accession>A0A2V1KAY5</accession>
<dbReference type="EMBL" id="QETB01000003">
    <property type="protein sequence ID" value="PWF26613.1"/>
    <property type="molecule type" value="Genomic_DNA"/>
</dbReference>
<sequence>MIARQRELDRRLSHRLPAADARIQAFLDSYLQGTGSNPQLPRETFVLDQPGLARAISLPYDGDTFTSEHLTSYRILNGVLHNPANDRRTTKGVFHIADGGLPVQDDKIEVPRAVFGRLLEHAFQPPEDAMTLPYSAKEDKPVGCWVSLLLRPIVVPEVPGFSKQRTMETRFIAPGTLVANLDFVEGIFGNGGDPYVPEYDASLNPETWTGHTGLVVLAPHLTKLTKKELGLPHYDEATERQRRDGQCWKDPQELYNNGGAFKCCARDERGVITTVIADNYFGYCKKEVKAQISYSANLLGLVEEEHSGGARVYPQYNLGQHYIEKYGDPSYSLEEIVRRDPQRFVLQPGGYGLDLENDQNILVPSGATFSLRTATVEWTNPDGSTQTIPLHDGVKYVCPDGYQISMLQIAENPALWTLIGTAPTSTTYHKPATVSGGGKSEVSKAIQDAIINGDAFAPDFDADMAKVDEILHHNYQERFLDPVNRNENSRSVLSDRRSIGSVIKLLTPSSDYTDEYNEWLDSIPDYIKELTFIVKRFYQPEWGEDWLSHFTTGVVNGRKGTSLRLDGDKIRTSMLRVGYEPDGSWRLFGLRHDFYPAAKVQTEDDITASEVVPVGGGEELSRKYVRNCEQLLFQRPDEAIHRGYDKQAERDMATPGTFLSNYEPLDRAQAVKLVEDAVRFSQYTKPMQDILRRAAYGPEDQAGYVVSSAHPRLVAGVPTKNPRYLQTRPDLAHPEATASADLGSRINARISMDEPFEQPVDVIAAGRRNNPADEGVPPLACYAPLHYMELPELFMEFISSMTGKSPSTTGAGSEGAMTKGPFNALPSIIDLNAALLSFALTGYDGWLSSAGFVGPHVQVDHDVSMLIPEAFCRMKDRELNAKNLIAEGSLEPVEDVVIDGAKVEASRLGYRMTEKFATKYFGRIFLHPHLVFTQEMLRPELQDQAVYAESIATILETHRRVAESYITDGTIALGIPPIKGLLEIMANGQTSEGYTLQDEGFRNQFERESILASDWYKERLESEREASIGFAERELASLDDFLSREGDTAARRALMEGRKSKVVANLTHLRNAPLSELNGTLGRQARWNAEV</sequence>
<proteinExistence type="predicted"/>
<dbReference type="InterPro" id="IPR058710">
    <property type="entry name" value="PEPCK_lobe_2"/>
</dbReference>
<organism evidence="2 3">
    <name type="scientific">Ancrocorticia populi</name>
    <dbReference type="NCBI Taxonomy" id="2175228"/>
    <lineage>
        <taxon>Bacteria</taxon>
        <taxon>Bacillati</taxon>
        <taxon>Actinomycetota</taxon>
        <taxon>Actinomycetes</taxon>
        <taxon>Actinomycetales</taxon>
        <taxon>Actinomycetaceae</taxon>
        <taxon>Ancrocorticia</taxon>
    </lineage>
</organism>
<name>A0A2V1KAY5_9ACTO</name>
<dbReference type="AlphaFoldDB" id="A0A2V1KAY5"/>
<dbReference type="Pfam" id="PF26300">
    <property type="entry name" value="PEPCK_PPi_lobe_2"/>
    <property type="match status" value="1"/>
</dbReference>
<feature type="domain" description="PPi-type phosphoenolpyruvate carboxykinase lobe 2" evidence="1">
    <location>
        <begin position="459"/>
        <end position="564"/>
    </location>
</feature>